<name>A0A151L204_9APIC</name>
<evidence type="ECO:0000313" key="4">
    <source>
        <dbReference type="EMBL" id="KYN92978.1"/>
    </source>
</evidence>
<dbReference type="EMBL" id="LVLB01000402">
    <property type="protein sequence ID" value="KYN92978.1"/>
    <property type="molecule type" value="Genomic_DNA"/>
</dbReference>
<dbReference type="Pfam" id="PF05424">
    <property type="entry name" value="Duffy_binding"/>
    <property type="match status" value="1"/>
</dbReference>
<comment type="caution">
    <text evidence="4">The sequence shown here is derived from an EMBL/GenBank/DDBJ whole genome shotgun (WGS) entry which is preliminary data.</text>
</comment>
<dbReference type="GO" id="GO:0046789">
    <property type="term" value="F:host cell surface receptor binding"/>
    <property type="evidence" value="ECO:0007669"/>
    <property type="project" value="InterPro"/>
</dbReference>
<dbReference type="AlphaFoldDB" id="A0A151L204"/>
<dbReference type="Gene3D" id="1.20.1310.20">
    <property type="entry name" value="Duffy-antigen binding domain"/>
    <property type="match status" value="1"/>
</dbReference>
<dbReference type="SUPFAM" id="SSF140924">
    <property type="entry name" value="Duffy binding domain-like"/>
    <property type="match status" value="1"/>
</dbReference>
<feature type="region of interest" description="Disordered" evidence="1">
    <location>
        <begin position="184"/>
        <end position="205"/>
    </location>
</feature>
<dbReference type="InterPro" id="IPR054595">
    <property type="entry name" value="DBL_C"/>
</dbReference>
<gene>
    <name evidence="4" type="ORF">PGSY75_0040400</name>
</gene>
<dbReference type="KEGG" id="pgab:PGSY75_0040400"/>
<dbReference type="GeneID" id="29774133"/>
<evidence type="ECO:0000259" key="3">
    <source>
        <dbReference type="Pfam" id="PF22672"/>
    </source>
</evidence>
<dbReference type="RefSeq" id="XP_018638697.1">
    <property type="nucleotide sequence ID" value="XM_018783521.1"/>
</dbReference>
<dbReference type="GO" id="GO:0016020">
    <property type="term" value="C:membrane"/>
    <property type="evidence" value="ECO:0007669"/>
    <property type="project" value="InterPro"/>
</dbReference>
<dbReference type="Proteomes" id="UP000076004">
    <property type="component" value="Unassembled WGS sequence"/>
</dbReference>
<feature type="domain" description="Duffy-binding-like" evidence="3">
    <location>
        <begin position="109"/>
        <end position="194"/>
    </location>
</feature>
<protein>
    <submittedName>
        <fullName evidence="4">Putative EMP1-like protein</fullName>
    </submittedName>
</protein>
<feature type="domain" description="Duffy-antigen binding" evidence="2">
    <location>
        <begin position="3"/>
        <end position="105"/>
    </location>
</feature>
<reference evidence="4 5" key="1">
    <citation type="journal article" date="2016" name="Nat. Commun.">
        <title>Genomes of cryptic chimpanzee Plasmodium species reveal key evolutionary events leading to human malaria.</title>
        <authorList>
            <person name="Sundararaman S.A."/>
            <person name="Plenderleith L.J."/>
            <person name="Liu W."/>
            <person name="Loy D.E."/>
            <person name="Learn G.H."/>
            <person name="Li Y."/>
            <person name="Shaw K.S."/>
            <person name="Ayouba A."/>
            <person name="Peeters M."/>
            <person name="Speede S."/>
            <person name="Shaw G.M."/>
            <person name="Bushman F.D."/>
            <person name="Brisson D."/>
            <person name="Rayner J.C."/>
            <person name="Sharp P.M."/>
            <person name="Hahn B.H."/>
        </authorList>
    </citation>
    <scope>NUCLEOTIDE SEQUENCE [LARGE SCALE GENOMIC DNA]</scope>
    <source>
        <strain evidence="4 5">SY75</strain>
    </source>
</reference>
<dbReference type="Gene3D" id="1.20.58.830">
    <property type="match status" value="1"/>
</dbReference>
<evidence type="ECO:0000313" key="5">
    <source>
        <dbReference type="Proteomes" id="UP000076004"/>
    </source>
</evidence>
<accession>A0A151L204</accession>
<dbReference type="Pfam" id="PF22672">
    <property type="entry name" value="DBL_C"/>
    <property type="match status" value="1"/>
</dbReference>
<dbReference type="InterPro" id="IPR008602">
    <property type="entry name" value="Duffy-antigen-binding"/>
</dbReference>
<organism evidence="4 5">
    <name type="scientific">Plasmodium gaboni</name>
    <dbReference type="NCBI Taxonomy" id="647221"/>
    <lineage>
        <taxon>Eukaryota</taxon>
        <taxon>Sar</taxon>
        <taxon>Alveolata</taxon>
        <taxon>Apicomplexa</taxon>
        <taxon>Aconoidasida</taxon>
        <taxon>Haemosporida</taxon>
        <taxon>Plasmodiidae</taxon>
        <taxon>Plasmodium</taxon>
        <taxon>Plasmodium (Laverania)</taxon>
    </lineage>
</organism>
<evidence type="ECO:0000256" key="1">
    <source>
        <dbReference type="SAM" id="MobiDB-lite"/>
    </source>
</evidence>
<dbReference type="InterPro" id="IPR042202">
    <property type="entry name" value="Duffy-ag-bd_sf"/>
</dbReference>
<feature type="non-terminal residue" evidence="4">
    <location>
        <position position="1"/>
    </location>
</feature>
<evidence type="ECO:0000259" key="2">
    <source>
        <dbReference type="Pfam" id="PF05424"/>
    </source>
</evidence>
<sequence length="205" mass="24803">IKHKKNDKIQIRLQTIFKNIHNKMDTKEANKYRNDFPYYYNLREHWWNANRKEVWKAMTCAAPENAYFRKTEPDGTGISSLIWPYDKCGRDKDPPVDDYIPQRIRWLTEWSEYFCKEMNKKLDDMQEQCYKCTSGKCKDDDENGTECQKCKTQCQEYKKFINIWKSQLEIQSIKYNELYEKANNTSTNNTNNGFPRYRQRGRPKP</sequence>
<proteinExistence type="predicted"/>
<dbReference type="VEuPathDB" id="PlasmoDB:PGSY75_0040400"/>
<feature type="non-terminal residue" evidence="4">
    <location>
        <position position="205"/>
    </location>
</feature>